<gene>
    <name evidence="5" type="ORF">EW093_12035</name>
</gene>
<keyword evidence="1" id="KW-0645">Protease</keyword>
<evidence type="ECO:0000256" key="3">
    <source>
        <dbReference type="ARBA" id="ARBA00038374"/>
    </source>
</evidence>
<dbReference type="PANTHER" id="PTHR30217">
    <property type="entry name" value="PEPTIDASE U32 FAMILY"/>
    <property type="match status" value="1"/>
</dbReference>
<dbReference type="InterPro" id="IPR001539">
    <property type="entry name" value="Peptidase_U32"/>
</dbReference>
<dbReference type="Pfam" id="PF01136">
    <property type="entry name" value="Peptidase_U32"/>
    <property type="match status" value="1"/>
</dbReference>
<keyword evidence="6" id="KW-1185">Reference proteome</keyword>
<dbReference type="Proteomes" id="UP000323824">
    <property type="component" value="Chromosome"/>
</dbReference>
<reference evidence="5 6" key="2">
    <citation type="submission" date="2019-09" db="EMBL/GenBank/DDBJ databases">
        <title>Complete Genome Sequence and Methylome Analysis of free living Spirochaetas.</title>
        <authorList>
            <person name="Leshcheva N."/>
            <person name="Mikheeva N."/>
        </authorList>
    </citation>
    <scope>NUCLEOTIDE SEQUENCE [LARGE SCALE GENOMIC DNA]</scope>
    <source>
        <strain evidence="5 6">P</strain>
    </source>
</reference>
<dbReference type="InterPro" id="IPR051454">
    <property type="entry name" value="RNA/ubiquinone_mod_enzymes"/>
</dbReference>
<evidence type="ECO:0000313" key="5">
    <source>
        <dbReference type="EMBL" id="QEN05410.1"/>
    </source>
</evidence>
<dbReference type="GO" id="GO:0008233">
    <property type="term" value="F:peptidase activity"/>
    <property type="evidence" value="ECO:0007669"/>
    <property type="project" value="UniProtKB-KW"/>
</dbReference>
<dbReference type="RefSeq" id="WP_149568648.1">
    <property type="nucleotide sequence ID" value="NZ_CP035807.1"/>
</dbReference>
<feature type="domain" description="Peptidase family U32 C-terminal" evidence="4">
    <location>
        <begin position="314"/>
        <end position="393"/>
    </location>
</feature>
<organism evidence="5 6">
    <name type="scientific">Thiospirochaeta perfilievii</name>
    <dbReference type="NCBI Taxonomy" id="252967"/>
    <lineage>
        <taxon>Bacteria</taxon>
        <taxon>Pseudomonadati</taxon>
        <taxon>Spirochaetota</taxon>
        <taxon>Spirochaetia</taxon>
        <taxon>Spirochaetales</taxon>
        <taxon>Spirochaetaceae</taxon>
        <taxon>Thiospirochaeta</taxon>
    </lineage>
</organism>
<dbReference type="GO" id="GO:0006508">
    <property type="term" value="P:proteolysis"/>
    <property type="evidence" value="ECO:0007669"/>
    <property type="project" value="UniProtKB-KW"/>
</dbReference>
<dbReference type="InterPro" id="IPR032525">
    <property type="entry name" value="Peptidase_U32_C"/>
</dbReference>
<dbReference type="PROSITE" id="PS01276">
    <property type="entry name" value="PEPTIDASE_U32"/>
    <property type="match status" value="1"/>
</dbReference>
<comment type="similarity">
    <text evidence="3">Belongs to the peptidase U32 family.</text>
</comment>
<dbReference type="PANTHER" id="PTHR30217:SF6">
    <property type="entry name" value="TRNA HYDROXYLATION PROTEIN P"/>
    <property type="match status" value="1"/>
</dbReference>
<accession>A0A5C1QEC0</accession>
<name>A0A5C1QEC0_9SPIO</name>
<dbReference type="Gene3D" id="2.40.30.10">
    <property type="entry name" value="Translation factors"/>
    <property type="match status" value="1"/>
</dbReference>
<evidence type="ECO:0000256" key="1">
    <source>
        <dbReference type="ARBA" id="ARBA00022670"/>
    </source>
</evidence>
<dbReference type="KEGG" id="sper:EW093_12035"/>
<reference evidence="5 6" key="1">
    <citation type="submission" date="2019-02" db="EMBL/GenBank/DDBJ databases">
        <authorList>
            <person name="Fomenkov A."/>
            <person name="Dubinina G."/>
            <person name="Grabovich M."/>
            <person name="Vincze T."/>
            <person name="Roberts R.J."/>
        </authorList>
    </citation>
    <scope>NUCLEOTIDE SEQUENCE [LARGE SCALE GENOMIC DNA]</scope>
    <source>
        <strain evidence="5 6">P</strain>
    </source>
</reference>
<keyword evidence="2" id="KW-0378">Hydrolase</keyword>
<proteinExistence type="inferred from homology"/>
<evidence type="ECO:0000313" key="6">
    <source>
        <dbReference type="Proteomes" id="UP000323824"/>
    </source>
</evidence>
<evidence type="ECO:0000256" key="2">
    <source>
        <dbReference type="ARBA" id="ARBA00022801"/>
    </source>
</evidence>
<protein>
    <submittedName>
        <fullName evidence="5">U32 family peptidase</fullName>
    </submittedName>
</protein>
<dbReference type="AlphaFoldDB" id="A0A5C1QEC0"/>
<dbReference type="OrthoDB" id="9807498at2"/>
<dbReference type="EMBL" id="CP035807">
    <property type="protein sequence ID" value="QEN05410.1"/>
    <property type="molecule type" value="Genomic_DNA"/>
</dbReference>
<dbReference type="Pfam" id="PF16325">
    <property type="entry name" value="Peptidase_U32_C"/>
    <property type="match status" value="1"/>
</dbReference>
<sequence length="404" mass="46371">MELLAPAGNIEKLKYAYEYGADAAYIGIRNFSLRAKADNFQENEHEEIKRIKGNKKLYCALNIYFMNEDIKKLEEELEYFKQYPFDGFIISDLGLLNLMKKHFPDKELHLSTQANCTNIEAAKLYYDLGFTRIVPAREMSLKDISEIKTALPKLEIEAFVHGAMCLAYSGRCFLSSWMTDRSANQGGCSHSCRWDYKVLEEGKRPGEYYPIYENDRGVSIMSSKDINMINHLQDMKDAGVDSLKIEGRMKSIYYTAVVTRAYRKTLDSLSGQDIPNLAGYQDEISKVSHREFSTGFYYDNADISRSSKESYSREFVFLGAVGREQEDGLYLLDVKNQITEGDDIEFIGPDMLYLKESDFKLFDKNKNPVDKTDHCKTSFIKTSKPIKEGYIIRKKAPHLLGGNR</sequence>
<evidence type="ECO:0000259" key="4">
    <source>
        <dbReference type="Pfam" id="PF16325"/>
    </source>
</evidence>